<protein>
    <submittedName>
        <fullName evidence="1">Uncharacterized protein</fullName>
    </submittedName>
</protein>
<dbReference type="EMBL" id="SZYD01000002">
    <property type="protein sequence ID" value="KAD7116891.1"/>
    <property type="molecule type" value="Genomic_DNA"/>
</dbReference>
<organism evidence="1 2">
    <name type="scientific">Mikania micrantha</name>
    <name type="common">bitter vine</name>
    <dbReference type="NCBI Taxonomy" id="192012"/>
    <lineage>
        <taxon>Eukaryota</taxon>
        <taxon>Viridiplantae</taxon>
        <taxon>Streptophyta</taxon>
        <taxon>Embryophyta</taxon>
        <taxon>Tracheophyta</taxon>
        <taxon>Spermatophyta</taxon>
        <taxon>Magnoliopsida</taxon>
        <taxon>eudicotyledons</taxon>
        <taxon>Gunneridae</taxon>
        <taxon>Pentapetalae</taxon>
        <taxon>asterids</taxon>
        <taxon>campanulids</taxon>
        <taxon>Asterales</taxon>
        <taxon>Asteraceae</taxon>
        <taxon>Asteroideae</taxon>
        <taxon>Heliantheae alliance</taxon>
        <taxon>Eupatorieae</taxon>
        <taxon>Mikania</taxon>
    </lineage>
</organism>
<dbReference type="Proteomes" id="UP000326396">
    <property type="component" value="Linkage Group LG10"/>
</dbReference>
<proteinExistence type="predicted"/>
<sequence>MGVREDAQAQTALEDGDWEVGVTISPIGQETKEFVSSWIVGLTGHSSSGQPMDHPARVYDLFNSNYTMVFWLSSPAMTSSDELSSRPIPLGAHNFSRNSSSNWLDSSNAVVVVICSGETVGNRLIVDSQPTTPRFSRTRFLVLDFGSKQVNGQILEHWDVWRRGTSFELV</sequence>
<evidence type="ECO:0000313" key="1">
    <source>
        <dbReference type="EMBL" id="KAD7116891.1"/>
    </source>
</evidence>
<dbReference type="AlphaFoldDB" id="A0A5N6PVS0"/>
<evidence type="ECO:0000313" key="2">
    <source>
        <dbReference type="Proteomes" id="UP000326396"/>
    </source>
</evidence>
<reference evidence="1 2" key="1">
    <citation type="submission" date="2019-05" db="EMBL/GenBank/DDBJ databases">
        <title>Mikania micrantha, genome provides insights into the molecular mechanism of rapid growth.</title>
        <authorList>
            <person name="Liu B."/>
        </authorList>
    </citation>
    <scope>NUCLEOTIDE SEQUENCE [LARGE SCALE GENOMIC DNA]</scope>
    <source>
        <strain evidence="1">NLD-2019</strain>
        <tissue evidence="1">Leaf</tissue>
    </source>
</reference>
<keyword evidence="2" id="KW-1185">Reference proteome</keyword>
<gene>
    <name evidence="1" type="ORF">E3N88_04159</name>
</gene>
<name>A0A5N6PVS0_9ASTR</name>
<accession>A0A5N6PVS0</accession>
<comment type="caution">
    <text evidence="1">The sequence shown here is derived from an EMBL/GenBank/DDBJ whole genome shotgun (WGS) entry which is preliminary data.</text>
</comment>